<dbReference type="CDD" id="cd01335">
    <property type="entry name" value="Radical_SAM"/>
    <property type="match status" value="1"/>
</dbReference>
<evidence type="ECO:0000256" key="2">
    <source>
        <dbReference type="ARBA" id="ARBA00022485"/>
    </source>
</evidence>
<sequence>MPKHKQLRLLFDENPGLFDQLRQARTLEEAREEALMYVLKYESITLNTTDYNHPMERSVARKCINTLRNMLSKRSEELTGFSAIEAIWKLSKGRQEKFTKGFIREMRHLFKGMKGTTGLYTIDPESDAAEDNISNDSRTISRQRSYVLDGIAAKAHNWVKKYKSGLEREVVQRRKENKQRILEYFKATEEDWNSWEWQCRNVIRDAKMASDLINLTDDEKYSIAISRKHGIPFGITPYYAMLMDRKTDRVHDNAIRAQVIPPLEYSMFMANAKEGRGEELDFMGENDTSPEDLITRRYPMISIFKPYNTCAQICVYCQRNWEINDVLAKDSQAPQRKLEKAMEWYKAHPEITEILVTGGDPAIMSDAVMKHILDRIRELPQITRIRIGTRTPVVLPMRFSEEYADLLASYQIPGKREICVMTHFEHPYEVTPEAMDAVQKLRHRGISVYNQGVYTMENARRFEMVALRKALRLIGVDPYYTFNTKGKEEMRDYRIPIARLIQEQTEEARLNPGLERTDEAVFNIPRLGKNYLRAGQDHEVIMVLPEGERVYEFYPWDMSTTDVSPYLHIDLPIDEFLDKIQDKGEDPQDYRSIWYYL</sequence>
<evidence type="ECO:0000313" key="9">
    <source>
        <dbReference type="EMBL" id="OEH84496.1"/>
    </source>
</evidence>
<evidence type="ECO:0000256" key="7">
    <source>
        <dbReference type="ARBA" id="ARBA00023014"/>
    </source>
</evidence>
<evidence type="ECO:0000256" key="3">
    <source>
        <dbReference type="ARBA" id="ARBA00022691"/>
    </source>
</evidence>
<gene>
    <name evidence="9" type="ORF">BHU72_09830</name>
</gene>
<evidence type="ECO:0000256" key="5">
    <source>
        <dbReference type="ARBA" id="ARBA00022898"/>
    </source>
</evidence>
<comment type="cofactor">
    <cofactor evidence="1">
        <name>pyridoxal 5'-phosphate</name>
        <dbReference type="ChEBI" id="CHEBI:597326"/>
    </cofactor>
</comment>
<dbReference type="InterPro" id="IPR006638">
    <property type="entry name" value="Elp3/MiaA/NifB-like_rSAM"/>
</dbReference>
<comment type="caution">
    <text evidence="9">The sequence shown here is derived from an EMBL/GenBank/DDBJ whole genome shotgun (WGS) entry which is preliminary data.</text>
</comment>
<dbReference type="InterPro" id="IPR058240">
    <property type="entry name" value="rSAM_sf"/>
</dbReference>
<proteinExistence type="predicted"/>
<feature type="domain" description="Elp3/MiaA/NifB-like radical SAM core" evidence="8">
    <location>
        <begin position="300"/>
        <end position="507"/>
    </location>
</feature>
<evidence type="ECO:0000256" key="6">
    <source>
        <dbReference type="ARBA" id="ARBA00023004"/>
    </source>
</evidence>
<dbReference type="GO" id="GO:0046872">
    <property type="term" value="F:metal ion binding"/>
    <property type="evidence" value="ECO:0007669"/>
    <property type="project" value="UniProtKB-KW"/>
</dbReference>
<evidence type="ECO:0000259" key="8">
    <source>
        <dbReference type="SMART" id="SM00729"/>
    </source>
</evidence>
<protein>
    <submittedName>
        <fullName evidence="9">KamA family radical SAM protein</fullName>
    </submittedName>
</protein>
<dbReference type="InterPro" id="IPR003739">
    <property type="entry name" value="Lys_aminomutase/Glu_NH3_mut"/>
</dbReference>
<reference evidence="9 10" key="1">
    <citation type="submission" date="2016-09" db="EMBL/GenBank/DDBJ databases">
        <title>Desulfuribacillus arsenicus sp. nov., an obligately anaerobic, dissimilatory arsenic- and antimonate-reducing bacterium isolated from anoxic sediments.</title>
        <authorList>
            <person name="Abin C.A."/>
            <person name="Hollibaugh J.T."/>
        </authorList>
    </citation>
    <scope>NUCLEOTIDE SEQUENCE [LARGE SCALE GENOMIC DNA]</scope>
    <source>
        <strain evidence="9 10">MLFW-2</strain>
    </source>
</reference>
<dbReference type="STRING" id="1390249.BHU72_09830"/>
<dbReference type="NCBIfam" id="TIGR00238">
    <property type="entry name" value="KamA family radical SAM protein"/>
    <property type="match status" value="1"/>
</dbReference>
<dbReference type="SFLD" id="SFLDG01070">
    <property type="entry name" value="PLP-dependent"/>
    <property type="match status" value="1"/>
</dbReference>
<dbReference type="Gene3D" id="6.10.140.1170">
    <property type="match status" value="1"/>
</dbReference>
<dbReference type="Proteomes" id="UP000095255">
    <property type="component" value="Unassembled WGS sequence"/>
</dbReference>
<dbReference type="OrthoDB" id="9768064at2"/>
<evidence type="ECO:0000256" key="4">
    <source>
        <dbReference type="ARBA" id="ARBA00022723"/>
    </source>
</evidence>
<name>A0A1E5L335_9FIRM</name>
<dbReference type="PANTHER" id="PTHR30538:SF0">
    <property type="entry name" value="L-LYSINE 2,3-AMINOMUTASE AQ_1632-RELATED"/>
    <property type="match status" value="1"/>
</dbReference>
<keyword evidence="3" id="KW-0949">S-adenosyl-L-methionine</keyword>
<dbReference type="SMART" id="SM00729">
    <property type="entry name" value="Elp3"/>
    <property type="match status" value="1"/>
</dbReference>
<keyword evidence="10" id="KW-1185">Reference proteome</keyword>
<keyword evidence="4" id="KW-0479">Metal-binding</keyword>
<dbReference type="AlphaFoldDB" id="A0A1E5L335"/>
<dbReference type="PANTHER" id="PTHR30538">
    <property type="entry name" value="LYSINE 2,3-AMINOMUTASE-RELATED"/>
    <property type="match status" value="1"/>
</dbReference>
<dbReference type="EMBL" id="MJAT01000038">
    <property type="protein sequence ID" value="OEH84496.1"/>
    <property type="molecule type" value="Genomic_DNA"/>
</dbReference>
<dbReference type="SUPFAM" id="SSF102114">
    <property type="entry name" value="Radical SAM enzymes"/>
    <property type="match status" value="1"/>
</dbReference>
<keyword evidence="2" id="KW-0004">4Fe-4S</keyword>
<dbReference type="GO" id="GO:0051539">
    <property type="term" value="F:4 iron, 4 sulfur cluster binding"/>
    <property type="evidence" value="ECO:0007669"/>
    <property type="project" value="UniProtKB-KW"/>
</dbReference>
<evidence type="ECO:0000313" key="10">
    <source>
        <dbReference type="Proteomes" id="UP000095255"/>
    </source>
</evidence>
<keyword evidence="7" id="KW-0411">Iron-sulfur</keyword>
<dbReference type="InterPro" id="IPR013785">
    <property type="entry name" value="Aldolase_TIM"/>
</dbReference>
<dbReference type="RefSeq" id="WP_069703209.1">
    <property type="nucleotide sequence ID" value="NZ_MJAT01000038.1"/>
</dbReference>
<dbReference type="GO" id="GO:0003824">
    <property type="term" value="F:catalytic activity"/>
    <property type="evidence" value="ECO:0007669"/>
    <property type="project" value="InterPro"/>
</dbReference>
<evidence type="ECO:0000256" key="1">
    <source>
        <dbReference type="ARBA" id="ARBA00001933"/>
    </source>
</evidence>
<accession>A0A1E5L335</accession>
<dbReference type="InterPro" id="IPR007197">
    <property type="entry name" value="rSAM"/>
</dbReference>
<keyword evidence="6" id="KW-0408">Iron</keyword>
<dbReference type="Pfam" id="PF04055">
    <property type="entry name" value="Radical_SAM"/>
    <property type="match status" value="1"/>
</dbReference>
<dbReference type="Gene3D" id="3.20.20.70">
    <property type="entry name" value="Aldolase class I"/>
    <property type="match status" value="1"/>
</dbReference>
<keyword evidence="5" id="KW-0663">Pyridoxal phosphate</keyword>
<organism evidence="9 10">
    <name type="scientific">Desulfuribacillus stibiiarsenatis</name>
    <dbReference type="NCBI Taxonomy" id="1390249"/>
    <lineage>
        <taxon>Bacteria</taxon>
        <taxon>Bacillati</taxon>
        <taxon>Bacillota</taxon>
        <taxon>Desulfuribacillia</taxon>
        <taxon>Desulfuribacillales</taxon>
        <taxon>Desulfuribacillaceae</taxon>
        <taxon>Desulfuribacillus</taxon>
    </lineage>
</organism>
<dbReference type="SFLD" id="SFLDS00029">
    <property type="entry name" value="Radical_SAM"/>
    <property type="match status" value="1"/>
</dbReference>